<organism evidence="1 2">
    <name type="scientific">Mycoplasma haematolamae (strain Purdue)</name>
    <dbReference type="NCBI Taxonomy" id="1212765"/>
    <lineage>
        <taxon>Bacteria</taxon>
        <taxon>Bacillati</taxon>
        <taxon>Mycoplasmatota</taxon>
        <taxon>Mollicutes</taxon>
        <taxon>Mycoplasmataceae</taxon>
        <taxon>Mycoplasma</taxon>
    </lineage>
</organism>
<keyword evidence="2" id="KW-1185">Reference proteome</keyword>
<dbReference type="HOGENOM" id="CLU_137333_0_0_14"/>
<accession>I7BJ07</accession>
<dbReference type="KEGG" id="mhl:MHLP_01165"/>
<dbReference type="EMBL" id="CP003731">
    <property type="protein sequence ID" value="AFO51813.1"/>
    <property type="molecule type" value="Genomic_DNA"/>
</dbReference>
<proteinExistence type="predicted"/>
<gene>
    <name evidence="1" type="ordered locus">MHLP_01165</name>
</gene>
<dbReference type="PATRIC" id="fig|1212765.3.peg.263"/>
<evidence type="ECO:0000313" key="2">
    <source>
        <dbReference type="Proteomes" id="UP000006502"/>
    </source>
</evidence>
<protein>
    <submittedName>
        <fullName evidence="1">Uncharacterized protein</fullName>
    </submittedName>
</protein>
<dbReference type="OrthoDB" id="9812260at2"/>
<reference evidence="1 2" key="1">
    <citation type="journal article" date="2012" name="J. Bacteriol.">
        <title>Genome Sequence of "Candidatus Mycoplasma haemolamae" Strain Purdue, a Red Blood Cell Pathogen of Alpacas (Vicugna pacos) and Llamas (Lama glama).</title>
        <authorList>
            <person name="Guimaraes A.M."/>
            <person name="Toth B."/>
            <person name="Santos A.P."/>
            <person name="do Nascimento N.C."/>
            <person name="Kritchevsky J.E."/>
            <person name="Messick J.B."/>
        </authorList>
    </citation>
    <scope>NUCLEOTIDE SEQUENCE [LARGE SCALE GENOMIC DNA]</scope>
    <source>
        <strain evidence="1 2">Purdue</strain>
    </source>
</reference>
<evidence type="ECO:0000313" key="1">
    <source>
        <dbReference type="EMBL" id="AFO51813.1"/>
    </source>
</evidence>
<reference evidence="2" key="2">
    <citation type="submission" date="2012-07" db="EMBL/GenBank/DDBJ databases">
        <title>Complete genome sequence of 'Candidatus Mycoplasma haemolamae'.</title>
        <authorList>
            <person name="Guimaraes A.M.S."/>
            <person name="Toth B."/>
            <person name="Santos A.P."/>
            <person name="Nascimento N.C."/>
            <person name="Sojka J.E."/>
            <person name="Messick J.B."/>
        </authorList>
    </citation>
    <scope>NUCLEOTIDE SEQUENCE [LARGE SCALE GENOMIC DNA]</scope>
    <source>
        <strain evidence="2">Purdue</strain>
    </source>
</reference>
<dbReference type="STRING" id="1212765.MHLP_01165"/>
<sequence>MTTRSLIGTVVGCLAAGGGISTVAVTQLPAAEAPKKVEEDMIYRFDLAGQTLELACPKGSFPDDTIGLRGPNHNRMFIICQLERHGYSRYVRDDVLNWADYGSVRGAKPKCVLQNNRVTYQCTFNGTMKVQELDQGLYGAANKKVIQIN</sequence>
<name>I7BJ07_MYCHA</name>
<dbReference type="AlphaFoldDB" id="I7BJ07"/>
<dbReference type="Proteomes" id="UP000006502">
    <property type="component" value="Chromosome"/>
</dbReference>